<dbReference type="OrthoDB" id="74910at2759"/>
<dbReference type="SUPFAM" id="SSF52833">
    <property type="entry name" value="Thioredoxin-like"/>
    <property type="match status" value="3"/>
</dbReference>
<dbReference type="GO" id="GO:0005783">
    <property type="term" value="C:endoplasmic reticulum"/>
    <property type="evidence" value="ECO:0007669"/>
    <property type="project" value="TreeGrafter"/>
</dbReference>
<dbReference type="InterPro" id="IPR051063">
    <property type="entry name" value="PDI"/>
</dbReference>
<dbReference type="PANTHER" id="PTHR45672:SF2">
    <property type="entry name" value="PROTEIN DISULFIDE-ISOMERASE A5"/>
    <property type="match status" value="1"/>
</dbReference>
<evidence type="ECO:0000313" key="1">
    <source>
        <dbReference type="EMBL" id="CDW56564.1"/>
    </source>
</evidence>
<dbReference type="EMBL" id="HG806055">
    <property type="protein sequence ID" value="CDW56564.1"/>
    <property type="molecule type" value="Genomic_DNA"/>
</dbReference>
<dbReference type="STRING" id="36087.A0A077Z9W2"/>
<dbReference type="GO" id="GO:0006457">
    <property type="term" value="P:protein folding"/>
    <property type="evidence" value="ECO:0007669"/>
    <property type="project" value="TreeGrafter"/>
</dbReference>
<gene>
    <name evidence="1" type="ORF">TTRE_0000484401</name>
</gene>
<sequence>MKQIVSTYSVIAKSIKGEASVLLVDCSTESGKRTCKAFKASPEPVLLKYFIRGHLVREFQEEPPMSELLHFIHNPFESNNWQDPAGTGNVIYIRSSLTLEYIVKKASGPVVLLIYIPLLELCEEYKTVFGSVAARFNQGLVFVGADYSISENEGIKHLFNTISIPMLLFLSLLVGTTSAKTRKAYSQTNLVNVMSRFEFEKMLKGSDPVLTMFYLEGCYSCDEMIKAYEAASAMSKQHNISGIFAAAELSTWREYTVPEFVKSVPMLIFHSSIDAMKLTEVRFQSENEIVSFMASPKAYFAHLQIVSSYEHIQWPENVVHLTVESFSKVLRSKKHAMVLFYTENLAEYGIVKYQFGSTATAFIEERQVFFGAVNCQSEATLCRQRAGQKLPQINYYNFLKRARVYNSDFTTTELSNYLYTVVNSSAPFEDIASDSDFFISRRQYLHLLTPFGLLTASETFPRIIVYFFLRTCERCVGEIAKFRSLAESTPSTFLLFAYVDCVIYYNFCARDVIVNNSLIKFYAEAEVEKTFTDWITFENWFSLTLKSANVIQ</sequence>
<reference evidence="1" key="2">
    <citation type="submission" date="2014-03" db="EMBL/GenBank/DDBJ databases">
        <title>The whipworm genome and dual-species transcriptomics of an intimate host-pathogen interaction.</title>
        <authorList>
            <person name="Foth B.J."/>
            <person name="Tsai I.J."/>
            <person name="Reid A.J."/>
            <person name="Bancroft A.J."/>
            <person name="Nichol S."/>
            <person name="Tracey A."/>
            <person name="Holroyd N."/>
            <person name="Cotton J.A."/>
            <person name="Stanley E.J."/>
            <person name="Zarowiecki M."/>
            <person name="Liu J.Z."/>
            <person name="Huckvale T."/>
            <person name="Cooper P.J."/>
            <person name="Grencis R.K."/>
            <person name="Berriman M."/>
        </authorList>
    </citation>
    <scope>NUCLEOTIDE SEQUENCE [LARGE SCALE GENOMIC DNA]</scope>
</reference>
<protein>
    <recommendedName>
        <fullName evidence="3">Thioredoxin domain-containing protein</fullName>
    </recommendedName>
</protein>
<reference evidence="1" key="1">
    <citation type="submission" date="2014-01" db="EMBL/GenBank/DDBJ databases">
        <authorList>
            <person name="Aslett M."/>
        </authorList>
    </citation>
    <scope>NUCLEOTIDE SEQUENCE</scope>
</reference>
<keyword evidence="2" id="KW-1185">Reference proteome</keyword>
<dbReference type="PANTHER" id="PTHR45672">
    <property type="entry name" value="PROTEIN DISULFIDE-ISOMERASE C17H9.14C-RELATED"/>
    <property type="match status" value="1"/>
</dbReference>
<proteinExistence type="predicted"/>
<evidence type="ECO:0000313" key="2">
    <source>
        <dbReference type="Proteomes" id="UP000030665"/>
    </source>
</evidence>
<organism evidence="1 2">
    <name type="scientific">Trichuris trichiura</name>
    <name type="common">Whipworm</name>
    <name type="synonym">Trichocephalus trichiurus</name>
    <dbReference type="NCBI Taxonomy" id="36087"/>
    <lineage>
        <taxon>Eukaryota</taxon>
        <taxon>Metazoa</taxon>
        <taxon>Ecdysozoa</taxon>
        <taxon>Nematoda</taxon>
        <taxon>Enoplea</taxon>
        <taxon>Dorylaimia</taxon>
        <taxon>Trichinellida</taxon>
        <taxon>Trichuridae</taxon>
        <taxon>Trichuris</taxon>
    </lineage>
</organism>
<dbReference type="InterPro" id="IPR036249">
    <property type="entry name" value="Thioredoxin-like_sf"/>
</dbReference>
<dbReference type="GO" id="GO:0003756">
    <property type="term" value="F:protein disulfide isomerase activity"/>
    <property type="evidence" value="ECO:0007669"/>
    <property type="project" value="TreeGrafter"/>
</dbReference>
<accession>A0A077Z9W2</accession>
<name>A0A077Z9W2_TRITR</name>
<dbReference type="Proteomes" id="UP000030665">
    <property type="component" value="Unassembled WGS sequence"/>
</dbReference>
<dbReference type="AlphaFoldDB" id="A0A077Z9W2"/>
<dbReference type="Gene3D" id="3.40.30.10">
    <property type="entry name" value="Glutaredoxin"/>
    <property type="match status" value="3"/>
</dbReference>
<evidence type="ECO:0008006" key="3">
    <source>
        <dbReference type="Google" id="ProtNLM"/>
    </source>
</evidence>